<keyword evidence="2" id="KW-0805">Transcription regulation</keyword>
<comment type="similarity">
    <text evidence="1">Belongs to the LysR transcriptional regulatory family.</text>
</comment>
<dbReference type="InterPro" id="IPR036388">
    <property type="entry name" value="WH-like_DNA-bd_sf"/>
</dbReference>
<dbReference type="InterPro" id="IPR000847">
    <property type="entry name" value="LysR_HTH_N"/>
</dbReference>
<feature type="domain" description="HTH lysR-type" evidence="5">
    <location>
        <begin position="18"/>
        <end position="70"/>
    </location>
</feature>
<name>A0ABM8TLN6_9BURK</name>
<dbReference type="PANTHER" id="PTHR30419">
    <property type="entry name" value="HTH-TYPE TRANSCRIPTIONAL REGULATOR YBHD"/>
    <property type="match status" value="1"/>
</dbReference>
<protein>
    <submittedName>
        <fullName evidence="6">HTH-type transcriptional regulator GltC</fullName>
    </submittedName>
</protein>
<keyword evidence="3" id="KW-0238">DNA-binding</keyword>
<dbReference type="Proteomes" id="UP000672657">
    <property type="component" value="Unassembled WGS sequence"/>
</dbReference>
<dbReference type="Gene3D" id="1.10.10.10">
    <property type="entry name" value="Winged helix-like DNA-binding domain superfamily/Winged helix DNA-binding domain"/>
    <property type="match status" value="1"/>
</dbReference>
<dbReference type="PROSITE" id="PS50931">
    <property type="entry name" value="HTH_LYSR"/>
    <property type="match status" value="1"/>
</dbReference>
<evidence type="ECO:0000256" key="4">
    <source>
        <dbReference type="ARBA" id="ARBA00023163"/>
    </source>
</evidence>
<evidence type="ECO:0000256" key="3">
    <source>
        <dbReference type="ARBA" id="ARBA00023125"/>
    </source>
</evidence>
<accession>A0ABM8TLN6</accession>
<dbReference type="Pfam" id="PF03466">
    <property type="entry name" value="LysR_substrate"/>
    <property type="match status" value="1"/>
</dbReference>
<dbReference type="InterPro" id="IPR036390">
    <property type="entry name" value="WH_DNA-bd_sf"/>
</dbReference>
<organism evidence="6 7">
    <name type="scientific">Cupriavidus numazuensis</name>
    <dbReference type="NCBI Taxonomy" id="221992"/>
    <lineage>
        <taxon>Bacteria</taxon>
        <taxon>Pseudomonadati</taxon>
        <taxon>Pseudomonadota</taxon>
        <taxon>Betaproteobacteria</taxon>
        <taxon>Burkholderiales</taxon>
        <taxon>Burkholderiaceae</taxon>
        <taxon>Cupriavidus</taxon>
    </lineage>
</organism>
<dbReference type="Pfam" id="PF00126">
    <property type="entry name" value="HTH_1"/>
    <property type="match status" value="1"/>
</dbReference>
<sequence>MSTLSVHGLTRRADLFTLRLFLTVVEERQIRRAAVRENIAPSAATKRIQDLEDIAGVQLFERQPTGMVTSAAGEVLARHLRLLFENLDDMRRELQEFSEGVRGYITIAVTGSIIVQYLAREIGEFSRSFPLVEFDIQQDLNTNVVKGVVAGDADLAVYVASSEIDESGLDVLPYRTNRLVALVPRGHPLAELPEVPFADLMREPFIGIPSSTTLMADLYRGARDLGRPFQPKLTVGTVEAARALVEAGMGVTVQPDCMFPVESVPQVAVVPLADPWAVRPVHIGTRTGRPMTAATRAFIRQLTEQPAPSAES</sequence>
<dbReference type="PANTHER" id="PTHR30419:SF2">
    <property type="entry name" value="LYSR FAMILY TRANSCRIPTIONAL REGULATOR"/>
    <property type="match status" value="1"/>
</dbReference>
<dbReference type="RefSeq" id="WP_211955469.1">
    <property type="nucleotide sequence ID" value="NZ_CAJPVI010000029.1"/>
</dbReference>
<dbReference type="InterPro" id="IPR005119">
    <property type="entry name" value="LysR_subst-bd"/>
</dbReference>
<evidence type="ECO:0000313" key="6">
    <source>
        <dbReference type="EMBL" id="CAG2153864.1"/>
    </source>
</evidence>
<comment type="caution">
    <text evidence="6">The sequence shown here is derived from an EMBL/GenBank/DDBJ whole genome shotgun (WGS) entry which is preliminary data.</text>
</comment>
<dbReference type="Gene3D" id="3.40.190.290">
    <property type="match status" value="1"/>
</dbReference>
<keyword evidence="4" id="KW-0804">Transcription</keyword>
<keyword evidence="7" id="KW-1185">Reference proteome</keyword>
<proteinExistence type="inferred from homology"/>
<evidence type="ECO:0000313" key="7">
    <source>
        <dbReference type="Proteomes" id="UP000672657"/>
    </source>
</evidence>
<evidence type="ECO:0000256" key="2">
    <source>
        <dbReference type="ARBA" id="ARBA00023015"/>
    </source>
</evidence>
<dbReference type="SUPFAM" id="SSF46785">
    <property type="entry name" value="Winged helix' DNA-binding domain"/>
    <property type="match status" value="1"/>
</dbReference>
<dbReference type="EMBL" id="CAJPVI010000029">
    <property type="protein sequence ID" value="CAG2153864.1"/>
    <property type="molecule type" value="Genomic_DNA"/>
</dbReference>
<evidence type="ECO:0000259" key="5">
    <source>
        <dbReference type="PROSITE" id="PS50931"/>
    </source>
</evidence>
<gene>
    <name evidence="6" type="primary">gltC_12</name>
    <name evidence="6" type="ORF">LMG26411_04487</name>
</gene>
<dbReference type="InterPro" id="IPR050950">
    <property type="entry name" value="HTH-type_LysR_regulators"/>
</dbReference>
<evidence type="ECO:0000256" key="1">
    <source>
        <dbReference type="ARBA" id="ARBA00009437"/>
    </source>
</evidence>
<dbReference type="SUPFAM" id="SSF53850">
    <property type="entry name" value="Periplasmic binding protein-like II"/>
    <property type="match status" value="1"/>
</dbReference>
<reference evidence="6 7" key="1">
    <citation type="submission" date="2021-03" db="EMBL/GenBank/DDBJ databases">
        <authorList>
            <person name="Peeters C."/>
        </authorList>
    </citation>
    <scope>NUCLEOTIDE SEQUENCE [LARGE SCALE GENOMIC DNA]</scope>
    <source>
        <strain evidence="6 7">LMG 26411</strain>
    </source>
</reference>